<evidence type="ECO:0000313" key="8">
    <source>
        <dbReference type="EMBL" id="THF66672.1"/>
    </source>
</evidence>
<evidence type="ECO:0000259" key="7">
    <source>
        <dbReference type="Pfam" id="PF02897"/>
    </source>
</evidence>
<proteinExistence type="inferred from homology"/>
<dbReference type="Gene3D" id="3.40.50.1820">
    <property type="entry name" value="alpha/beta hydrolase"/>
    <property type="match status" value="1"/>
</dbReference>
<feature type="domain" description="Peptidase S9 prolyl oligopeptidase catalytic" evidence="6">
    <location>
        <begin position="479"/>
        <end position="694"/>
    </location>
</feature>
<dbReference type="InterPro" id="IPR051543">
    <property type="entry name" value="Serine_Peptidase_S9A"/>
</dbReference>
<dbReference type="InterPro" id="IPR029058">
    <property type="entry name" value="AB_hydrolase_fold"/>
</dbReference>
<keyword evidence="4" id="KW-0720">Serine protease</keyword>
<keyword evidence="9" id="KW-1185">Reference proteome</keyword>
<name>A0A4S4B257_9RHOO</name>
<dbReference type="RefSeq" id="WP_136347613.1">
    <property type="nucleotide sequence ID" value="NZ_SSOC01000002.1"/>
</dbReference>
<sequence length="697" mass="76569">MPSAPSSGPAALWPEPPPPLAPREEREIRQLGRTRSDAYAWMKFVPQAGSRTLDLLPAPLREHLEAEMSYAREVLRPLASGIEEFRARMAARAPEISAPLPTSDQGWCYRFKLPAGHSHRVFSRVGPDGQEQLLFDEAGRARGHAYYRATDHQHSPDDRWFAWAEDVVGDDRHRICLLDMDSGIVRTVVQADAFGYGGLTFSPSSRHLFWIWRDAHSRPARLYRSSVEGGEAVLVYEEHDPAIFMQVARTAADGFVALTLGGPDVSEVRLIAADAETAPARIVRPRRRGIRYEVNEWGDTLLMRTDADGAIDGKLLCLDPATFAVRRELVPHRAGMPILAVLPFADVLVRLERVEGLHRLVLMHPDGQEVTVAFDEPAYAIELAPAQRYEARQVRIVHQTPASPPRWIDVGFADGACTVVGQERLSGFDPAAYRVERLYARADDGETIPITVLSRRDADAAAPLLLTGYGAYGISSEPRFSLPATVLVDAGFRYAIAHVRGGSEKGRRWYRDGCRMNKRNSMTDFIACARHLQEIGYAAPGGIVAQGVSAGGLLVCGAMNMAPQLWAGVIAQVPFVDMLNTMSDADHPLVPLLRPDWGDPLADPQAYDYIAGISPYENVKPAAYPPVLCTAGLKDDRVPYWEPAKLVANIRHHATGGSPAVLALNPDSGHQQNDDLDSEFAQAALFWAFAQHCVAAA</sequence>
<gene>
    <name evidence="8" type="ORF">E6C76_07155</name>
</gene>
<protein>
    <submittedName>
        <fullName evidence="8">S9 family peptidase</fullName>
    </submittedName>
</protein>
<evidence type="ECO:0000256" key="2">
    <source>
        <dbReference type="ARBA" id="ARBA00022670"/>
    </source>
</evidence>
<dbReference type="PANTHER" id="PTHR11757">
    <property type="entry name" value="PROTEASE FAMILY S9A OLIGOPEPTIDASE"/>
    <property type="match status" value="1"/>
</dbReference>
<dbReference type="InterPro" id="IPR023302">
    <property type="entry name" value="Pept_S9A_N"/>
</dbReference>
<dbReference type="Pfam" id="PF02897">
    <property type="entry name" value="Peptidase_S9_N"/>
    <property type="match status" value="1"/>
</dbReference>
<feature type="domain" description="Peptidase S9A N-terminal" evidence="7">
    <location>
        <begin position="23"/>
        <end position="420"/>
    </location>
</feature>
<dbReference type="InterPro" id="IPR001375">
    <property type="entry name" value="Peptidase_S9_cat"/>
</dbReference>
<organism evidence="8 9">
    <name type="scientific">Pseudothauera nasutitermitis</name>
    <dbReference type="NCBI Taxonomy" id="2565930"/>
    <lineage>
        <taxon>Bacteria</taxon>
        <taxon>Pseudomonadati</taxon>
        <taxon>Pseudomonadota</taxon>
        <taxon>Betaproteobacteria</taxon>
        <taxon>Rhodocyclales</taxon>
        <taxon>Zoogloeaceae</taxon>
        <taxon>Pseudothauera</taxon>
    </lineage>
</organism>
<dbReference type="OrthoDB" id="9801421at2"/>
<dbReference type="GO" id="GO:0004252">
    <property type="term" value="F:serine-type endopeptidase activity"/>
    <property type="evidence" value="ECO:0007669"/>
    <property type="project" value="InterPro"/>
</dbReference>
<dbReference type="Pfam" id="PF00326">
    <property type="entry name" value="Peptidase_S9"/>
    <property type="match status" value="1"/>
</dbReference>
<dbReference type="AlphaFoldDB" id="A0A4S4B257"/>
<feature type="region of interest" description="Disordered" evidence="5">
    <location>
        <begin position="1"/>
        <end position="22"/>
    </location>
</feature>
<evidence type="ECO:0000256" key="5">
    <source>
        <dbReference type="SAM" id="MobiDB-lite"/>
    </source>
</evidence>
<accession>A0A4S4B257</accession>
<comment type="caution">
    <text evidence="8">The sequence shown here is derived from an EMBL/GenBank/DDBJ whole genome shotgun (WGS) entry which is preliminary data.</text>
</comment>
<keyword evidence="3" id="KW-0378">Hydrolase</keyword>
<dbReference type="EMBL" id="SSOC01000002">
    <property type="protein sequence ID" value="THF66672.1"/>
    <property type="molecule type" value="Genomic_DNA"/>
</dbReference>
<dbReference type="Proteomes" id="UP000308430">
    <property type="component" value="Unassembled WGS sequence"/>
</dbReference>
<dbReference type="Gene3D" id="2.130.10.120">
    <property type="entry name" value="Prolyl oligopeptidase, N-terminal domain"/>
    <property type="match status" value="1"/>
</dbReference>
<evidence type="ECO:0000256" key="1">
    <source>
        <dbReference type="ARBA" id="ARBA00005228"/>
    </source>
</evidence>
<evidence type="ECO:0000313" key="9">
    <source>
        <dbReference type="Proteomes" id="UP000308430"/>
    </source>
</evidence>
<reference evidence="8 9" key="1">
    <citation type="submission" date="2019-04" db="EMBL/GenBank/DDBJ databases">
        <title>Azoarcus nasutitermitis sp. nov. isolated from termite nest.</title>
        <authorList>
            <person name="Lin S.-Y."/>
            <person name="Hameed A."/>
            <person name="Hsu Y.-H."/>
            <person name="Young C.-C."/>
        </authorList>
    </citation>
    <scope>NUCLEOTIDE SEQUENCE [LARGE SCALE GENOMIC DNA]</scope>
    <source>
        <strain evidence="8 9">CC-YHH838</strain>
    </source>
</reference>
<dbReference type="GO" id="GO:0006508">
    <property type="term" value="P:proteolysis"/>
    <property type="evidence" value="ECO:0007669"/>
    <property type="project" value="UniProtKB-KW"/>
</dbReference>
<evidence type="ECO:0000256" key="3">
    <source>
        <dbReference type="ARBA" id="ARBA00022801"/>
    </source>
</evidence>
<comment type="similarity">
    <text evidence="1">Belongs to the peptidase S9A family.</text>
</comment>
<keyword evidence="2" id="KW-0645">Protease</keyword>
<evidence type="ECO:0000259" key="6">
    <source>
        <dbReference type="Pfam" id="PF00326"/>
    </source>
</evidence>
<dbReference type="PRINTS" id="PR00862">
    <property type="entry name" value="PROLIGOPTASE"/>
</dbReference>
<evidence type="ECO:0000256" key="4">
    <source>
        <dbReference type="ARBA" id="ARBA00022825"/>
    </source>
</evidence>
<dbReference type="InterPro" id="IPR002470">
    <property type="entry name" value="Peptidase_S9A"/>
</dbReference>
<dbReference type="PANTHER" id="PTHR11757:SF19">
    <property type="entry name" value="PROLYL ENDOPEPTIDASE-LIKE"/>
    <property type="match status" value="1"/>
</dbReference>
<dbReference type="SUPFAM" id="SSF53474">
    <property type="entry name" value="alpha/beta-Hydrolases"/>
    <property type="match status" value="1"/>
</dbReference>
<dbReference type="SUPFAM" id="SSF50993">
    <property type="entry name" value="Peptidase/esterase 'gauge' domain"/>
    <property type="match status" value="1"/>
</dbReference>